<feature type="compositionally biased region" description="Pro residues" evidence="1">
    <location>
        <begin position="197"/>
        <end position="210"/>
    </location>
</feature>
<name>A0ABV5I3A6_9RHOB</name>
<evidence type="ECO:0000259" key="2">
    <source>
        <dbReference type="Pfam" id="PF01052"/>
    </source>
</evidence>
<evidence type="ECO:0000313" key="4">
    <source>
        <dbReference type="Proteomes" id="UP001589670"/>
    </source>
</evidence>
<feature type="region of interest" description="Disordered" evidence="1">
    <location>
        <begin position="197"/>
        <end position="223"/>
    </location>
</feature>
<dbReference type="RefSeq" id="WP_377070740.1">
    <property type="nucleotide sequence ID" value="NZ_JBHMEC010000026.1"/>
</dbReference>
<protein>
    <submittedName>
        <fullName evidence="3">FliM/FliN family flagellar motor switch protein</fullName>
    </submittedName>
</protein>
<feature type="compositionally biased region" description="Polar residues" evidence="1">
    <location>
        <begin position="348"/>
        <end position="360"/>
    </location>
</feature>
<keyword evidence="4" id="KW-1185">Reference proteome</keyword>
<dbReference type="InterPro" id="IPR036429">
    <property type="entry name" value="SpoA-like_sf"/>
</dbReference>
<keyword evidence="3" id="KW-0969">Cilium</keyword>
<feature type="compositionally biased region" description="Low complexity" evidence="1">
    <location>
        <begin position="301"/>
        <end position="311"/>
    </location>
</feature>
<dbReference type="Proteomes" id="UP001589670">
    <property type="component" value="Unassembled WGS sequence"/>
</dbReference>
<accession>A0ABV5I3A6</accession>
<feature type="domain" description="Flagellar motor switch protein FliN-like C-terminal" evidence="2">
    <location>
        <begin position="234"/>
        <end position="299"/>
    </location>
</feature>
<keyword evidence="3" id="KW-0966">Cell projection</keyword>
<keyword evidence="3" id="KW-0282">Flagellum</keyword>
<dbReference type="Gene3D" id="2.30.330.10">
    <property type="entry name" value="SpoA-like"/>
    <property type="match status" value="1"/>
</dbReference>
<feature type="compositionally biased region" description="Low complexity" evidence="1">
    <location>
        <begin position="334"/>
        <end position="344"/>
    </location>
</feature>
<dbReference type="InterPro" id="IPR001543">
    <property type="entry name" value="FliN-like_C"/>
</dbReference>
<comment type="caution">
    <text evidence="3">The sequence shown here is derived from an EMBL/GenBank/DDBJ whole genome shotgun (WGS) entry which is preliminary data.</text>
</comment>
<evidence type="ECO:0000256" key="1">
    <source>
        <dbReference type="SAM" id="MobiDB-lite"/>
    </source>
</evidence>
<feature type="region of interest" description="Disordered" evidence="1">
    <location>
        <begin position="1"/>
        <end position="22"/>
    </location>
</feature>
<sequence length="414" mass="42262">MAQQRQASVIRRKTRAAREGADPRVMSPVRALRLALARAADTLYDLPLVVATVEQRRVEAGEVEAALGTDGLFVLLDGAAGARAAMRLCPGLVSALVEVQTTGRVRPGEVRPRAPTRTDAAMVAPLVDALLSGFDDGMCDGSADHARRGFHFGDRVEDARALSLLMVVPEFDVFRLTADLGPGLRAARLDLLLPPAPAPPARGAGAPPPGGTHRGTHRGTEARGPEDLATVALAAPVALDAVVARIRLPLSDAMALEVGQRLAIAKDSLGRVRLLGAGGHVAAEGRLGRRGAWRALRLSGADAQDGDGPARPGTPPGAGGVSGGARKPPPGAPAQPAARPVAGPETQGPETQGRETQGPETQGPERPQRSETGAPPARAPQTAMPEAGQAGQGGAADPAHGSDRNGAAPVPTTG</sequence>
<reference evidence="3 4" key="1">
    <citation type="submission" date="2024-09" db="EMBL/GenBank/DDBJ databases">
        <authorList>
            <person name="Sun Q."/>
            <person name="Mori K."/>
        </authorList>
    </citation>
    <scope>NUCLEOTIDE SEQUENCE [LARGE SCALE GENOMIC DNA]</scope>
    <source>
        <strain evidence="3 4">CECT 9424</strain>
    </source>
</reference>
<dbReference type="EMBL" id="JBHMEC010000026">
    <property type="protein sequence ID" value="MFB9151169.1"/>
    <property type="molecule type" value="Genomic_DNA"/>
</dbReference>
<organism evidence="3 4">
    <name type="scientific">Roseovarius ramblicola</name>
    <dbReference type="NCBI Taxonomy" id="2022336"/>
    <lineage>
        <taxon>Bacteria</taxon>
        <taxon>Pseudomonadati</taxon>
        <taxon>Pseudomonadota</taxon>
        <taxon>Alphaproteobacteria</taxon>
        <taxon>Rhodobacterales</taxon>
        <taxon>Roseobacteraceae</taxon>
        <taxon>Roseovarius</taxon>
    </lineage>
</organism>
<feature type="region of interest" description="Disordered" evidence="1">
    <location>
        <begin position="301"/>
        <end position="414"/>
    </location>
</feature>
<proteinExistence type="predicted"/>
<gene>
    <name evidence="3" type="ORF">ACFFU4_15570</name>
</gene>
<dbReference type="Pfam" id="PF01052">
    <property type="entry name" value="FliMN_C"/>
    <property type="match status" value="1"/>
</dbReference>
<evidence type="ECO:0000313" key="3">
    <source>
        <dbReference type="EMBL" id="MFB9151169.1"/>
    </source>
</evidence>